<dbReference type="InterPro" id="IPR009377">
    <property type="entry name" value="EutA"/>
</dbReference>
<evidence type="ECO:0000313" key="2">
    <source>
        <dbReference type="Proteomes" id="UP001217485"/>
    </source>
</evidence>
<sequence>MGAQVTLLGLDFGSTTSCAVAASATLTRAAGSGRVELGALEERYRSEMALTPFAGDALDLDAAAALLDRWLAEAGVAPGALFGGGAIITGLAARRSNADALAALIRARVGEALLAVAEDPCLESWVAFMGSAAPLSRARPGEPLVNLDIGGGTTNIALGLAGEVQRTGCLLVGARHVALDPRSRRLRALSPEARAAFDHLGLRRGPGEVLSQAEAEAVVAFYVDLLEAAITGRAGAFDAPAAARHVQVPFALPEGIAAPTLTFSGGVGELIYAGLAGRPLPEPAHHGDLGVDLARAILASPRLSARVATPASMGRATAYGLLRHATQLSGATLFLPRPGRLPLRDLPILARLSPVSSDAELDHAVDLFRRSTCGGSLEIALDDVSAATLKRLGARIAGALRRAGPIPEHPLVLLTAKNAGKTLGGYVTGWGALPIDLLVIDEVQAHGARFVQVGRLCDQILPVSFYGMTP</sequence>
<accession>A0ABT5BZN4</accession>
<gene>
    <name evidence="1" type="ORF">POL72_17565</name>
</gene>
<dbReference type="Pfam" id="PF06277">
    <property type="entry name" value="EutA"/>
    <property type="match status" value="1"/>
</dbReference>
<dbReference type="EMBL" id="JAQNDK010000002">
    <property type="protein sequence ID" value="MDC0679557.1"/>
    <property type="molecule type" value="Genomic_DNA"/>
</dbReference>
<organism evidence="1 2">
    <name type="scientific">Sorangium atrum</name>
    <dbReference type="NCBI Taxonomy" id="2995308"/>
    <lineage>
        <taxon>Bacteria</taxon>
        <taxon>Pseudomonadati</taxon>
        <taxon>Myxococcota</taxon>
        <taxon>Polyangia</taxon>
        <taxon>Polyangiales</taxon>
        <taxon>Polyangiaceae</taxon>
        <taxon>Sorangium</taxon>
    </lineage>
</organism>
<name>A0ABT5BZN4_9BACT</name>
<dbReference type="RefSeq" id="WP_272096549.1">
    <property type="nucleotide sequence ID" value="NZ_JAQNDK010000002.1"/>
</dbReference>
<protein>
    <submittedName>
        <fullName evidence="1">Ethanolamine ammonia-lyase reactivating factor EutA</fullName>
    </submittedName>
</protein>
<keyword evidence="2" id="KW-1185">Reference proteome</keyword>
<comment type="caution">
    <text evidence="1">The sequence shown here is derived from an EMBL/GenBank/DDBJ whole genome shotgun (WGS) entry which is preliminary data.</text>
</comment>
<reference evidence="1 2" key="1">
    <citation type="submission" date="2023-01" db="EMBL/GenBank/DDBJ databases">
        <title>Minimal conservation of predation-associated metabolite biosynthetic gene clusters underscores biosynthetic potential of Myxococcota including descriptions for ten novel species: Archangium lansinium sp. nov., Myxococcus landrumus sp. nov., Nannocystis bai.</title>
        <authorList>
            <person name="Ahearne A."/>
            <person name="Stevens C."/>
            <person name="Dowd S."/>
        </authorList>
    </citation>
    <scope>NUCLEOTIDE SEQUENCE [LARGE SCALE GENOMIC DNA]</scope>
    <source>
        <strain evidence="1 2">WIWO2</strain>
    </source>
</reference>
<dbReference type="Proteomes" id="UP001217485">
    <property type="component" value="Unassembled WGS sequence"/>
</dbReference>
<evidence type="ECO:0000313" key="1">
    <source>
        <dbReference type="EMBL" id="MDC0679557.1"/>
    </source>
</evidence>
<proteinExistence type="predicted"/>